<comment type="caution">
    <text evidence="2">The sequence shown here is derived from an EMBL/GenBank/DDBJ whole genome shotgun (WGS) entry which is preliminary data.</text>
</comment>
<feature type="compositionally biased region" description="Basic and acidic residues" evidence="1">
    <location>
        <begin position="144"/>
        <end position="156"/>
    </location>
</feature>
<dbReference type="EMBL" id="JACYTR010000004">
    <property type="protein sequence ID" value="MBD8524795.1"/>
    <property type="molecule type" value="Genomic_DNA"/>
</dbReference>
<reference evidence="2 3" key="1">
    <citation type="submission" date="2020-09" db="EMBL/GenBank/DDBJ databases">
        <title>Pseudoxanthomonas sp. CAU 1598 isolated from sand of Yaerae Beach.</title>
        <authorList>
            <person name="Kim W."/>
        </authorList>
    </citation>
    <scope>NUCLEOTIDE SEQUENCE [LARGE SCALE GENOMIC DNA]</scope>
    <source>
        <strain evidence="2 3">CAU 1598</strain>
    </source>
</reference>
<evidence type="ECO:0000313" key="2">
    <source>
        <dbReference type="EMBL" id="MBD8524795.1"/>
    </source>
</evidence>
<accession>A0AAW3ZH98</accession>
<evidence type="ECO:0000256" key="1">
    <source>
        <dbReference type="SAM" id="MobiDB-lite"/>
    </source>
</evidence>
<dbReference type="RefSeq" id="WP_192028138.1">
    <property type="nucleotide sequence ID" value="NZ_JACYTR010000004.1"/>
</dbReference>
<proteinExistence type="predicted"/>
<gene>
    <name evidence="2" type="ORF">IFO71_03480</name>
</gene>
<dbReference type="Proteomes" id="UP000613768">
    <property type="component" value="Unassembled WGS sequence"/>
</dbReference>
<feature type="region of interest" description="Disordered" evidence="1">
    <location>
        <begin position="143"/>
        <end position="166"/>
    </location>
</feature>
<sequence>MSEYTNLLLLIVALLLALCIGFGVGLWQQRRRHSALIALLDGADNLESVLHEARTRMAKMRDVVGRVAPDIGAVAQASLEADGPVQQGLRNLLEHRLWIAKHAPTASYPQLRQAVTALRRSHEQIAAGLRKLESAGAELAEAARAVEEQEAREPAALRRTAAGDND</sequence>
<organism evidence="2 3">
    <name type="scientific">Pseudomarimonas arenosa</name>
    <dbReference type="NCBI Taxonomy" id="2774145"/>
    <lineage>
        <taxon>Bacteria</taxon>
        <taxon>Pseudomonadati</taxon>
        <taxon>Pseudomonadota</taxon>
        <taxon>Gammaproteobacteria</taxon>
        <taxon>Lysobacterales</taxon>
        <taxon>Lysobacteraceae</taxon>
        <taxon>Pseudomarimonas</taxon>
    </lineage>
</organism>
<protein>
    <submittedName>
        <fullName evidence="2">Uncharacterized protein</fullName>
    </submittedName>
</protein>
<name>A0AAW3ZH98_9GAMM</name>
<evidence type="ECO:0000313" key="3">
    <source>
        <dbReference type="Proteomes" id="UP000613768"/>
    </source>
</evidence>
<dbReference type="AlphaFoldDB" id="A0AAW3ZH98"/>
<keyword evidence="3" id="KW-1185">Reference proteome</keyword>